<keyword evidence="4" id="KW-1185">Reference proteome</keyword>
<evidence type="ECO:0000313" key="3">
    <source>
        <dbReference type="EMBL" id="VDI04034.1"/>
    </source>
</evidence>
<keyword evidence="2" id="KW-1133">Transmembrane helix</keyword>
<name>A0A8B6CE92_MYTGA</name>
<keyword evidence="2" id="KW-0472">Membrane</keyword>
<keyword evidence="2" id="KW-0812">Transmembrane</keyword>
<protein>
    <submittedName>
        <fullName evidence="3">Uncharacterized protein</fullName>
    </submittedName>
</protein>
<feature type="compositionally biased region" description="Low complexity" evidence="1">
    <location>
        <begin position="453"/>
        <end position="472"/>
    </location>
</feature>
<evidence type="ECO:0000313" key="4">
    <source>
        <dbReference type="Proteomes" id="UP000596742"/>
    </source>
</evidence>
<reference evidence="3" key="1">
    <citation type="submission" date="2018-11" db="EMBL/GenBank/DDBJ databases">
        <authorList>
            <person name="Alioto T."/>
            <person name="Alioto T."/>
        </authorList>
    </citation>
    <scope>NUCLEOTIDE SEQUENCE</scope>
</reference>
<proteinExistence type="predicted"/>
<comment type="caution">
    <text evidence="3">The sequence shown here is derived from an EMBL/GenBank/DDBJ whole genome shotgun (WGS) entry which is preliminary data.</text>
</comment>
<accession>A0A8B6CE92</accession>
<evidence type="ECO:0000256" key="1">
    <source>
        <dbReference type="SAM" id="MobiDB-lite"/>
    </source>
</evidence>
<organism evidence="3 4">
    <name type="scientific">Mytilus galloprovincialis</name>
    <name type="common">Mediterranean mussel</name>
    <dbReference type="NCBI Taxonomy" id="29158"/>
    <lineage>
        <taxon>Eukaryota</taxon>
        <taxon>Metazoa</taxon>
        <taxon>Spiralia</taxon>
        <taxon>Lophotrochozoa</taxon>
        <taxon>Mollusca</taxon>
        <taxon>Bivalvia</taxon>
        <taxon>Autobranchia</taxon>
        <taxon>Pteriomorphia</taxon>
        <taxon>Mytilida</taxon>
        <taxon>Mytiloidea</taxon>
        <taxon>Mytilidae</taxon>
        <taxon>Mytilinae</taxon>
        <taxon>Mytilus</taxon>
    </lineage>
</organism>
<dbReference type="Proteomes" id="UP000596742">
    <property type="component" value="Unassembled WGS sequence"/>
</dbReference>
<dbReference type="EMBL" id="UYJE01001659">
    <property type="protein sequence ID" value="VDI04034.1"/>
    <property type="molecule type" value="Genomic_DNA"/>
</dbReference>
<dbReference type="AlphaFoldDB" id="A0A8B6CE92"/>
<feature type="transmembrane region" description="Helical" evidence="2">
    <location>
        <begin position="291"/>
        <end position="309"/>
    </location>
</feature>
<feature type="region of interest" description="Disordered" evidence="1">
    <location>
        <begin position="442"/>
        <end position="489"/>
    </location>
</feature>
<feature type="non-terminal residue" evidence="3">
    <location>
        <position position="1"/>
    </location>
</feature>
<gene>
    <name evidence="3" type="ORF">MGAL_10B087523</name>
</gene>
<dbReference type="OrthoDB" id="6179382at2759"/>
<sequence>TSCPSSSTDRVCDNVGSSLKLTFIFDLPVQHSTIEFHYYKKSNSRTFINITINADIYIKNVTHEDEGFYELELNFFREIQLKVANLRFMNQTDPNTMVGQEGNEIEIKCSSDTEQYIDALKIESNGSIVAMGDNQSVSYSFIPKRTDHLTSYTCVDITHSSIMIEVKLNINCSPIFAKENRAVKIGKVGQPIILTFLVYSYPNVEEIFLGPAQSIKRKVTKFNVLNTTLLYTEFDNKVGIQGYEISIESPKLNLEDFQAYCITVKNRLGSSDYHFEIIKKEDITTTHRKQTYVVILFVVSTILFGYMIIRHVYLCVEHKRTLAQGDHNVNQNFHSYADIESVSYNTVSSVHSPNTIVNHVSNPTLTRAQYTSHRRSTDDNTFEDNEVHAYLDIDLPLPDVGEIQVIASAYSDTNVLDIDVSRILPTLTEITDNVLNYYQGDANINKDTPSYQSTKASNDSDSDSSGYSMIGSVGDGYENPYESISQERPESHQYIEMIVERHCSVLSSESNSE</sequence>
<evidence type="ECO:0000256" key="2">
    <source>
        <dbReference type="SAM" id="Phobius"/>
    </source>
</evidence>